<dbReference type="EMBL" id="CP027668">
    <property type="protein sequence ID" value="AVO46993.1"/>
    <property type="molecule type" value="Genomic_DNA"/>
</dbReference>
<name>A0A2S0NGG3_9HYPH</name>
<dbReference type="AlphaFoldDB" id="A0A2S0NGG3"/>
<organism evidence="1 2">
    <name type="scientific">Phreatobacter cathodiphilus</name>
    <dbReference type="NCBI Taxonomy" id="1868589"/>
    <lineage>
        <taxon>Bacteria</taxon>
        <taxon>Pseudomonadati</taxon>
        <taxon>Pseudomonadota</taxon>
        <taxon>Alphaproteobacteria</taxon>
        <taxon>Hyphomicrobiales</taxon>
        <taxon>Phreatobacteraceae</taxon>
        <taxon>Phreatobacter</taxon>
    </lineage>
</organism>
<dbReference type="InterPro" id="IPR045932">
    <property type="entry name" value="DUF6352"/>
</dbReference>
<reference evidence="1 2" key="1">
    <citation type="submission" date="2018-03" db="EMBL/GenBank/DDBJ databases">
        <title>Genome sequencing of Phreatobacter sp.</title>
        <authorList>
            <person name="Kim S.-J."/>
            <person name="Heo J."/>
            <person name="Kwon S.-W."/>
        </authorList>
    </citation>
    <scope>NUCLEOTIDE SEQUENCE [LARGE SCALE GENOMIC DNA]</scope>
    <source>
        <strain evidence="1 2">S-12</strain>
    </source>
</reference>
<dbReference type="RefSeq" id="WP_106750363.1">
    <property type="nucleotide sequence ID" value="NZ_CP027668.1"/>
</dbReference>
<dbReference type="Proteomes" id="UP000237889">
    <property type="component" value="Chromosome"/>
</dbReference>
<proteinExistence type="predicted"/>
<accession>A0A2S0NGG3</accession>
<dbReference type="OrthoDB" id="7062302at2"/>
<sequence>MTTDTRTVTEFWVSSGHHMTRRVEGGGLAVTDEMILAYLARPELVPPPEACTAERALHAELMAAPRRPVTAAMIDALADEDARENWRFMIGFRDRLLAHPSVEAAYLSIVRQGAKGVPPLFLNQLVHLVLRNALDGCEDPFVLRAAELLFRPQKGSLKDGALLLADQELIESFEAERQALLHTSPLAAMMGTDAMGDLEVMTDETAPTYWSRSDAFSMVFNLGGDPRSREALCRALETWIAHMLGVETTIAPIERIEDGDWRWFVGLDAEATAIGNRLWRGEAVDPADQSRVCGLFRLDFADPRTVDPKLAGKPVYLIMALTEDMILRVKPQNLIVGLPLAGRQAA</sequence>
<evidence type="ECO:0000313" key="1">
    <source>
        <dbReference type="EMBL" id="AVO46993.1"/>
    </source>
</evidence>
<evidence type="ECO:0000313" key="2">
    <source>
        <dbReference type="Proteomes" id="UP000237889"/>
    </source>
</evidence>
<dbReference type="Pfam" id="PF19879">
    <property type="entry name" value="DUF6352"/>
    <property type="match status" value="1"/>
</dbReference>
<gene>
    <name evidence="1" type="ORF">C6569_19110</name>
</gene>
<protein>
    <submittedName>
        <fullName evidence="1">Uncharacterized protein</fullName>
    </submittedName>
</protein>
<keyword evidence="2" id="KW-1185">Reference proteome</keyword>
<dbReference type="KEGG" id="phr:C6569_19110"/>